<dbReference type="AlphaFoldDB" id="A0A857DGX4"/>
<evidence type="ECO:0000256" key="5">
    <source>
        <dbReference type="ARBA" id="ARBA00022840"/>
    </source>
</evidence>
<evidence type="ECO:0000259" key="9">
    <source>
        <dbReference type="PROSITE" id="PS50893"/>
    </source>
</evidence>
<feature type="domain" description="ABC transporter" evidence="9">
    <location>
        <begin position="356"/>
        <end position="590"/>
    </location>
</feature>
<dbReference type="PROSITE" id="PS00211">
    <property type="entry name" value="ABC_TRANSPORTER_1"/>
    <property type="match status" value="1"/>
</dbReference>
<name>A0A857DGX4_9FIRM</name>
<dbReference type="InterPro" id="IPR027417">
    <property type="entry name" value="P-loop_NTPase"/>
</dbReference>
<evidence type="ECO:0000256" key="1">
    <source>
        <dbReference type="ARBA" id="ARBA00004651"/>
    </source>
</evidence>
<dbReference type="PROSITE" id="PS50929">
    <property type="entry name" value="ABC_TM1F"/>
    <property type="match status" value="1"/>
</dbReference>
<organism evidence="11 12">
    <name type="scientific">Dehalobacter restrictus</name>
    <dbReference type="NCBI Taxonomy" id="55583"/>
    <lineage>
        <taxon>Bacteria</taxon>
        <taxon>Bacillati</taxon>
        <taxon>Bacillota</taxon>
        <taxon>Clostridia</taxon>
        <taxon>Eubacteriales</taxon>
        <taxon>Desulfitobacteriaceae</taxon>
        <taxon>Dehalobacter</taxon>
    </lineage>
</organism>
<dbReference type="RefSeq" id="WP_025205688.1">
    <property type="nucleotide sequence ID" value="NZ_CP046996.1"/>
</dbReference>
<dbReference type="InterPro" id="IPR011527">
    <property type="entry name" value="ABC1_TM_dom"/>
</dbReference>
<dbReference type="Gene3D" id="3.40.50.300">
    <property type="entry name" value="P-loop containing nucleotide triphosphate hydrolases"/>
    <property type="match status" value="1"/>
</dbReference>
<dbReference type="InterPro" id="IPR039421">
    <property type="entry name" value="Type_1_exporter"/>
</dbReference>
<feature type="domain" description="ABC transmembrane type-1" evidence="10">
    <location>
        <begin position="38"/>
        <end position="315"/>
    </location>
</feature>
<dbReference type="SUPFAM" id="SSF90123">
    <property type="entry name" value="ABC transporter transmembrane region"/>
    <property type="match status" value="1"/>
</dbReference>
<dbReference type="CDD" id="cd18550">
    <property type="entry name" value="ABC_6TM_exporter_like"/>
    <property type="match status" value="1"/>
</dbReference>
<keyword evidence="3 8" id="KW-0812">Transmembrane</keyword>
<dbReference type="GO" id="GO:0005886">
    <property type="term" value="C:plasma membrane"/>
    <property type="evidence" value="ECO:0007669"/>
    <property type="project" value="UniProtKB-SubCell"/>
</dbReference>
<proteinExistence type="predicted"/>
<dbReference type="GO" id="GO:0005524">
    <property type="term" value="F:ATP binding"/>
    <property type="evidence" value="ECO:0007669"/>
    <property type="project" value="UniProtKB-KW"/>
</dbReference>
<feature type="transmembrane region" description="Helical" evidence="8">
    <location>
        <begin position="177"/>
        <end position="196"/>
    </location>
</feature>
<evidence type="ECO:0000256" key="4">
    <source>
        <dbReference type="ARBA" id="ARBA00022741"/>
    </source>
</evidence>
<evidence type="ECO:0000256" key="8">
    <source>
        <dbReference type="SAM" id="Phobius"/>
    </source>
</evidence>
<feature type="transmembrane region" description="Helical" evidence="8">
    <location>
        <begin position="291"/>
        <end position="308"/>
    </location>
</feature>
<dbReference type="SUPFAM" id="SSF52540">
    <property type="entry name" value="P-loop containing nucleoside triphosphate hydrolases"/>
    <property type="match status" value="1"/>
</dbReference>
<dbReference type="SMART" id="SM00382">
    <property type="entry name" value="AAA"/>
    <property type="match status" value="1"/>
</dbReference>
<dbReference type="InterPro" id="IPR003593">
    <property type="entry name" value="AAA+_ATPase"/>
</dbReference>
<dbReference type="PANTHER" id="PTHR43394">
    <property type="entry name" value="ATP-DEPENDENT PERMEASE MDL1, MITOCHONDRIAL"/>
    <property type="match status" value="1"/>
</dbReference>
<feature type="transmembrane region" description="Helical" evidence="8">
    <location>
        <begin position="262"/>
        <end position="285"/>
    </location>
</feature>
<keyword evidence="4" id="KW-0547">Nucleotide-binding</keyword>
<evidence type="ECO:0000313" key="12">
    <source>
        <dbReference type="Proteomes" id="UP000430508"/>
    </source>
</evidence>
<keyword evidence="5 11" id="KW-0067">ATP-binding</keyword>
<dbReference type="InterPro" id="IPR003439">
    <property type="entry name" value="ABC_transporter-like_ATP-bd"/>
</dbReference>
<keyword evidence="2" id="KW-0813">Transport</keyword>
<evidence type="ECO:0000313" key="11">
    <source>
        <dbReference type="EMBL" id="QHA00570.1"/>
    </source>
</evidence>
<dbReference type="EMBL" id="CP046996">
    <property type="protein sequence ID" value="QHA00570.1"/>
    <property type="molecule type" value="Genomic_DNA"/>
</dbReference>
<protein>
    <submittedName>
        <fullName evidence="11">ATP-binding cassette domain-containing protein</fullName>
    </submittedName>
</protein>
<dbReference type="PROSITE" id="PS50893">
    <property type="entry name" value="ABC_TRANSPORTER_2"/>
    <property type="match status" value="1"/>
</dbReference>
<keyword evidence="6 8" id="KW-1133">Transmembrane helix</keyword>
<dbReference type="GO" id="GO:0015421">
    <property type="term" value="F:ABC-type oligopeptide transporter activity"/>
    <property type="evidence" value="ECO:0007669"/>
    <property type="project" value="TreeGrafter"/>
</dbReference>
<keyword evidence="7 8" id="KW-0472">Membrane</keyword>
<reference evidence="11 12" key="1">
    <citation type="submission" date="2019-12" db="EMBL/GenBank/DDBJ databases">
        <title>Sequence classification of anaerobic respiratory reductive dehalogenases: First we see many, then we see few.</title>
        <authorList>
            <person name="Molenda O."/>
            <person name="Puentes Jacome L.A."/>
            <person name="Cao X."/>
            <person name="Nesbo C.L."/>
            <person name="Tang S."/>
            <person name="Morson N."/>
            <person name="Patron J."/>
            <person name="Lomheim L."/>
            <person name="Wishart D.S."/>
            <person name="Edwards E.A."/>
        </authorList>
    </citation>
    <scope>NUCLEOTIDE SEQUENCE [LARGE SCALE GENOMIC DNA]</scope>
    <source>
        <strain evidence="11 12">12DCA</strain>
    </source>
</reference>
<evidence type="ECO:0000256" key="3">
    <source>
        <dbReference type="ARBA" id="ARBA00022692"/>
    </source>
</evidence>
<feature type="transmembrane region" description="Helical" evidence="8">
    <location>
        <begin position="33"/>
        <end position="53"/>
    </location>
</feature>
<dbReference type="PANTHER" id="PTHR43394:SF1">
    <property type="entry name" value="ATP-BINDING CASSETTE SUB-FAMILY B MEMBER 10, MITOCHONDRIAL"/>
    <property type="match status" value="1"/>
</dbReference>
<dbReference type="Pfam" id="PF00664">
    <property type="entry name" value="ABC_membrane"/>
    <property type="match status" value="1"/>
</dbReference>
<evidence type="ECO:0000256" key="2">
    <source>
        <dbReference type="ARBA" id="ARBA00022448"/>
    </source>
</evidence>
<dbReference type="FunFam" id="3.40.50.300:FF:000287">
    <property type="entry name" value="Multidrug ABC transporter ATP-binding protein"/>
    <property type="match status" value="1"/>
</dbReference>
<sequence length="597" mass="67319">MGLGRVRFIDDSVEMPNITGKMLARIFRYFIPYWKQTVVIILSLVISALLGLVPPLATRSILDEALPQHDMKYLTILMVVAIGAVVLSGLLMVGQNYLKTLIARNIIYKMKNQMFDHIQHMSLRFFSTVKPGEIITRMNSDINGVQEMLNSTIINTLNSTLTLVATAAALISMNWKLAMVGIVIIPLFVIPTRKVGKVRWKIVSQTQTKVDEVNQILQETFSISGSILMKIFTKEQADYTKFEKVNREESRLRMKESLAGQWFTMTISIFTFIGPMFIYFFGGYLYMQGEITVGEIVAFVALLARLYTPAAQLSNIHISVVRSFALFQRIFDYFDQPIEIVDRDKAKTIVSAVGQVDFEHVSFSYDRKIPVLRDINFSVASGTMVALVGPSGAGKTTITNLIPRLYDVVNGCVKIDGEDIRDLTLQSLRRQIGIVMQEPYLFNDTIEENLKYAREDATVDEMIEACRAAYIHDFIMTLPDKYQTVVGNRGIKLSGGEKQRISIARVILKTPRIIIFDEATSSLDSVSELYIQKAMVPLLKGKTSFIIAHRLSTVLAADQILVVEKGRIAEVGKHADLLLRDGIYKKLYDTQFKNQTI</sequence>
<gene>
    <name evidence="11" type="ORF">GQ588_07970</name>
</gene>
<comment type="subcellular location">
    <subcellularLocation>
        <location evidence="1">Cell membrane</location>
        <topology evidence="1">Multi-pass membrane protein</topology>
    </subcellularLocation>
</comment>
<dbReference type="InterPro" id="IPR036640">
    <property type="entry name" value="ABC1_TM_sf"/>
</dbReference>
<dbReference type="Proteomes" id="UP000430508">
    <property type="component" value="Chromosome"/>
</dbReference>
<evidence type="ECO:0000256" key="6">
    <source>
        <dbReference type="ARBA" id="ARBA00022989"/>
    </source>
</evidence>
<dbReference type="GO" id="GO:0016887">
    <property type="term" value="F:ATP hydrolysis activity"/>
    <property type="evidence" value="ECO:0007669"/>
    <property type="project" value="InterPro"/>
</dbReference>
<dbReference type="Pfam" id="PF00005">
    <property type="entry name" value="ABC_tran"/>
    <property type="match status" value="1"/>
</dbReference>
<accession>A0A857DGX4</accession>
<evidence type="ECO:0000259" key="10">
    <source>
        <dbReference type="PROSITE" id="PS50929"/>
    </source>
</evidence>
<evidence type="ECO:0000256" key="7">
    <source>
        <dbReference type="ARBA" id="ARBA00023136"/>
    </source>
</evidence>
<dbReference type="Gene3D" id="1.20.1560.10">
    <property type="entry name" value="ABC transporter type 1, transmembrane domain"/>
    <property type="match status" value="1"/>
</dbReference>
<dbReference type="InterPro" id="IPR017871">
    <property type="entry name" value="ABC_transporter-like_CS"/>
</dbReference>
<feature type="transmembrane region" description="Helical" evidence="8">
    <location>
        <begin position="73"/>
        <end position="94"/>
    </location>
</feature>